<evidence type="ECO:0000313" key="2">
    <source>
        <dbReference type="EMBL" id="KAJ8867337.1"/>
    </source>
</evidence>
<dbReference type="Proteomes" id="UP001159363">
    <property type="component" value="Chromosome 14"/>
</dbReference>
<feature type="region of interest" description="Disordered" evidence="1">
    <location>
        <begin position="103"/>
        <end position="142"/>
    </location>
</feature>
<name>A0ABQ9G4G0_9NEOP</name>
<dbReference type="EMBL" id="JARBHB010000015">
    <property type="protein sequence ID" value="KAJ8867337.1"/>
    <property type="molecule type" value="Genomic_DNA"/>
</dbReference>
<comment type="caution">
    <text evidence="2">The sequence shown here is derived from an EMBL/GenBank/DDBJ whole genome shotgun (WGS) entry which is preliminary data.</text>
</comment>
<keyword evidence="3" id="KW-1185">Reference proteome</keyword>
<evidence type="ECO:0000256" key="1">
    <source>
        <dbReference type="SAM" id="MobiDB-lite"/>
    </source>
</evidence>
<accession>A0ABQ9G4G0</accession>
<proteinExistence type="predicted"/>
<feature type="compositionally biased region" description="Basic and acidic residues" evidence="1">
    <location>
        <begin position="125"/>
        <end position="137"/>
    </location>
</feature>
<gene>
    <name evidence="2" type="ORF">PR048_031138</name>
</gene>
<feature type="region of interest" description="Disordered" evidence="1">
    <location>
        <begin position="165"/>
        <end position="201"/>
    </location>
</feature>
<reference evidence="2 3" key="1">
    <citation type="submission" date="2023-02" db="EMBL/GenBank/DDBJ databases">
        <title>LHISI_Scaffold_Assembly.</title>
        <authorList>
            <person name="Stuart O.P."/>
            <person name="Cleave R."/>
            <person name="Magrath M.J.L."/>
            <person name="Mikheyev A.S."/>
        </authorList>
    </citation>
    <scope>NUCLEOTIDE SEQUENCE [LARGE SCALE GENOMIC DNA]</scope>
    <source>
        <strain evidence="2">Daus_M_001</strain>
        <tissue evidence="2">Leg muscle</tissue>
    </source>
</reference>
<organism evidence="2 3">
    <name type="scientific">Dryococelus australis</name>
    <dbReference type="NCBI Taxonomy" id="614101"/>
    <lineage>
        <taxon>Eukaryota</taxon>
        <taxon>Metazoa</taxon>
        <taxon>Ecdysozoa</taxon>
        <taxon>Arthropoda</taxon>
        <taxon>Hexapoda</taxon>
        <taxon>Insecta</taxon>
        <taxon>Pterygota</taxon>
        <taxon>Neoptera</taxon>
        <taxon>Polyneoptera</taxon>
        <taxon>Phasmatodea</taxon>
        <taxon>Verophasmatodea</taxon>
        <taxon>Anareolatae</taxon>
        <taxon>Phasmatidae</taxon>
        <taxon>Eurycanthinae</taxon>
        <taxon>Dryococelus</taxon>
    </lineage>
</organism>
<sequence length="335" mass="37077">MSKVECDCTHGEIGETPSGCIIAGRHHVVMETRNRERRGGGGRGFVAGRHSRAPRASFPVQQTCQPQQLTESHLTKETERIEVGLWKRWWGWVRRSSSTFGFFQPPSAFENPPDSSPKETSPPSEDERLAHRDEDNGCRLQSDYTPRLPSSCACVRARVCEREYVPNSPSPTQLTGRLGAPAPKESSTRYQTHGTGGGGGQRAGLLLRSTPCPLQHSVFQRDMAWRRSRSHEQPLLASQQATTLRQRRLLCTASPSASYHGKPDSIPGRVTPGFSKLQIYRTMPLVGGFSRCSPVSPDLTFRPTPFSPHATIIASQDLIVKSRPKLSTQPELSNI</sequence>
<evidence type="ECO:0000313" key="3">
    <source>
        <dbReference type="Proteomes" id="UP001159363"/>
    </source>
</evidence>
<protein>
    <submittedName>
        <fullName evidence="2">Uncharacterized protein</fullName>
    </submittedName>
</protein>